<gene>
    <name evidence="1" type="ORF">FXF65_10415</name>
</gene>
<organism evidence="1 2">
    <name type="scientific">Actinomadura syzygii</name>
    <dbReference type="NCBI Taxonomy" id="1427538"/>
    <lineage>
        <taxon>Bacteria</taxon>
        <taxon>Bacillati</taxon>
        <taxon>Actinomycetota</taxon>
        <taxon>Actinomycetes</taxon>
        <taxon>Streptosporangiales</taxon>
        <taxon>Thermomonosporaceae</taxon>
        <taxon>Actinomadura</taxon>
    </lineage>
</organism>
<dbReference type="RefSeq" id="WP_148349557.1">
    <property type="nucleotide sequence ID" value="NZ_JBHSBF010000009.1"/>
</dbReference>
<evidence type="ECO:0000313" key="2">
    <source>
        <dbReference type="Proteomes" id="UP000322634"/>
    </source>
</evidence>
<dbReference type="AlphaFoldDB" id="A0A5D0UB32"/>
<dbReference type="Proteomes" id="UP000322634">
    <property type="component" value="Unassembled WGS sequence"/>
</dbReference>
<dbReference type="EMBL" id="VSFF01000004">
    <property type="protein sequence ID" value="TYC15761.1"/>
    <property type="molecule type" value="Genomic_DNA"/>
</dbReference>
<protein>
    <submittedName>
        <fullName evidence="1">Uncharacterized protein</fullName>
    </submittedName>
</protein>
<name>A0A5D0UB32_9ACTN</name>
<comment type="caution">
    <text evidence="1">The sequence shown here is derived from an EMBL/GenBank/DDBJ whole genome shotgun (WGS) entry which is preliminary data.</text>
</comment>
<evidence type="ECO:0000313" key="1">
    <source>
        <dbReference type="EMBL" id="TYC15761.1"/>
    </source>
</evidence>
<proteinExistence type="predicted"/>
<keyword evidence="2" id="KW-1185">Reference proteome</keyword>
<sequence length="263" mass="29238">MPVQIVRDQYGAHQFAGHLGIARWQLRVAQEHGILPRPDLDGERWSAALADECRGRGRGEQVIAAFGEIPPIGSAKAAIWLAERVGLDVEHRDVEVLAAQGELNVISTFRGHPVYLLKDLDRLDPASVRSVVAARKGPLMETVDAGGAATILGWPRRTFDRVAGERDLPMDRLGRYALADVQALGADDNLMRGVDEEKRQLALTKTRRSEIRVEDVVRGWILRCSAYLDRDAEEAPDPAPLNRALRNLTNIRTELAKHERRVS</sequence>
<reference evidence="1 2" key="1">
    <citation type="submission" date="2019-08" db="EMBL/GenBank/DDBJ databases">
        <title>Actinomadura sp. nov. CYP1-5 isolated from mountain soil.</title>
        <authorList>
            <person name="Songsumanus A."/>
            <person name="Kuncharoen N."/>
            <person name="Kudo T."/>
            <person name="Yuki M."/>
            <person name="Igarashi Y."/>
            <person name="Tanasupawat S."/>
        </authorList>
    </citation>
    <scope>NUCLEOTIDE SEQUENCE [LARGE SCALE GENOMIC DNA]</scope>
    <source>
        <strain evidence="1 2">GKU157</strain>
    </source>
</reference>
<dbReference type="OrthoDB" id="3430427at2"/>
<accession>A0A5D0UB32</accession>